<dbReference type="EMBL" id="CP054140">
    <property type="protein sequence ID" value="QQG66281.1"/>
    <property type="molecule type" value="Genomic_DNA"/>
</dbReference>
<gene>
    <name evidence="1" type="ORF">HP555_10615</name>
</gene>
<evidence type="ECO:0000313" key="1">
    <source>
        <dbReference type="EMBL" id="QQG66281.1"/>
    </source>
</evidence>
<organism evidence="1 2">
    <name type="scientific">Desulfobulbus oligotrophicus</name>
    <dbReference type="NCBI Taxonomy" id="1909699"/>
    <lineage>
        <taxon>Bacteria</taxon>
        <taxon>Pseudomonadati</taxon>
        <taxon>Thermodesulfobacteriota</taxon>
        <taxon>Desulfobulbia</taxon>
        <taxon>Desulfobulbales</taxon>
        <taxon>Desulfobulbaceae</taxon>
        <taxon>Desulfobulbus</taxon>
    </lineage>
</organism>
<dbReference type="KEGG" id="dog:HP555_10615"/>
<dbReference type="Proteomes" id="UP000596092">
    <property type="component" value="Chromosome"/>
</dbReference>
<name>A0A7T5VEE6_9BACT</name>
<evidence type="ECO:0000313" key="2">
    <source>
        <dbReference type="Proteomes" id="UP000596092"/>
    </source>
</evidence>
<sequence>MNTRSPVQSKSDRLKKALVWMAEHLETHPEKKRAAVLQEAELRFDLTPVECEFLNTHFSSTSTTA</sequence>
<accession>A0A7T5VEE6</accession>
<dbReference type="RefSeq" id="WP_199262296.1">
    <property type="nucleotide sequence ID" value="NZ_CP054140.1"/>
</dbReference>
<proteinExistence type="predicted"/>
<keyword evidence="2" id="KW-1185">Reference proteome</keyword>
<dbReference type="AlphaFoldDB" id="A0A7T5VEE6"/>
<protein>
    <submittedName>
        <fullName evidence="1">Uncharacterized protein</fullName>
    </submittedName>
</protein>
<reference evidence="1 2" key="1">
    <citation type="submission" date="2020-05" db="EMBL/GenBank/DDBJ databases">
        <title>Complete genome of Desulfobulbus oligotrophicus.</title>
        <authorList>
            <person name="Podar M."/>
        </authorList>
    </citation>
    <scope>NUCLEOTIDE SEQUENCE [LARGE SCALE GENOMIC DNA]</scope>
    <source>
        <strain evidence="1 2">Prop6</strain>
    </source>
</reference>